<keyword evidence="15" id="KW-1185">Reference proteome</keyword>
<proteinExistence type="inferred from homology"/>
<feature type="transmembrane region" description="Helical" evidence="13">
    <location>
        <begin position="109"/>
        <end position="130"/>
    </location>
</feature>
<keyword evidence="5 13" id="KW-0812">Transmembrane</keyword>
<reference evidence="14" key="1">
    <citation type="submission" date="2024-04" db="UniProtKB">
        <authorList>
            <consortium name="EnsemblMetazoa"/>
        </authorList>
    </citation>
    <scope>IDENTIFICATION</scope>
    <source>
        <strain evidence="14">EBRO</strain>
    </source>
</reference>
<dbReference type="AlphaFoldDB" id="A0AAG5CRC2"/>
<evidence type="ECO:0000256" key="7">
    <source>
        <dbReference type="ARBA" id="ARBA00022927"/>
    </source>
</evidence>
<protein>
    <recommendedName>
        <fullName evidence="16">Nucleoporin NDC1</fullName>
    </recommendedName>
</protein>
<dbReference type="EnsemblMetazoa" id="ENSAATROPT001175">
    <property type="protein sequence ID" value="ENSAATROPP001123"/>
    <property type="gene ID" value="ENSAATROPG000935"/>
</dbReference>
<comment type="similarity">
    <text evidence="3">Belongs to the NDC1 family.</text>
</comment>
<dbReference type="GO" id="GO:0030674">
    <property type="term" value="F:protein-macromolecule adaptor activity"/>
    <property type="evidence" value="ECO:0007669"/>
    <property type="project" value="TreeGrafter"/>
</dbReference>
<evidence type="ECO:0000313" key="14">
    <source>
        <dbReference type="EnsemblMetazoa" id="ENSAATROPP001123"/>
    </source>
</evidence>
<evidence type="ECO:0000256" key="2">
    <source>
        <dbReference type="ARBA" id="ARBA00004567"/>
    </source>
</evidence>
<evidence type="ECO:0000256" key="6">
    <source>
        <dbReference type="ARBA" id="ARBA00022816"/>
    </source>
</evidence>
<keyword evidence="10" id="KW-0906">Nuclear pore complex</keyword>
<accession>A0AAG5CRC2</accession>
<organism evidence="14 15">
    <name type="scientific">Anopheles atroparvus</name>
    <name type="common">European mosquito</name>
    <dbReference type="NCBI Taxonomy" id="41427"/>
    <lineage>
        <taxon>Eukaryota</taxon>
        <taxon>Metazoa</taxon>
        <taxon>Ecdysozoa</taxon>
        <taxon>Arthropoda</taxon>
        <taxon>Hexapoda</taxon>
        <taxon>Insecta</taxon>
        <taxon>Pterygota</taxon>
        <taxon>Neoptera</taxon>
        <taxon>Endopterygota</taxon>
        <taxon>Diptera</taxon>
        <taxon>Nematocera</taxon>
        <taxon>Culicoidea</taxon>
        <taxon>Culicidae</taxon>
        <taxon>Anophelinae</taxon>
        <taxon>Anopheles</taxon>
    </lineage>
</organism>
<keyword evidence="9" id="KW-0811">Translocation</keyword>
<evidence type="ECO:0000256" key="1">
    <source>
        <dbReference type="ARBA" id="ARBA00004232"/>
    </source>
</evidence>
<evidence type="ECO:0000256" key="5">
    <source>
        <dbReference type="ARBA" id="ARBA00022692"/>
    </source>
</evidence>
<feature type="transmembrane region" description="Helical" evidence="13">
    <location>
        <begin position="27"/>
        <end position="48"/>
    </location>
</feature>
<feature type="transmembrane region" description="Helical" evidence="13">
    <location>
        <begin position="214"/>
        <end position="238"/>
    </location>
</feature>
<evidence type="ECO:0008006" key="16">
    <source>
        <dbReference type="Google" id="ProtNLM"/>
    </source>
</evidence>
<keyword evidence="7" id="KW-0653">Protein transport</keyword>
<dbReference type="GO" id="GO:0015031">
    <property type="term" value="P:protein transport"/>
    <property type="evidence" value="ECO:0007669"/>
    <property type="project" value="UniProtKB-KW"/>
</dbReference>
<sequence>MATAMDPAVESKDIVFRRICTDRFMSAIVYSVALQYFLMTIFLLFVNFNILHPIIWIGSTIRLLLSFYTWFVAIPLVAAVIIHGIVLTKPCLLEERYHPTHFKRWYRNLLPRTISLASNGTVGCLTAWLYTRFLRDDYRLLYLPGEDQTMVLNERFLYLFVCGLFTGCYCFTKSQTNPIATEFRLVLLRKIVQFRNSFYIVLPESMRKSFAVSLMYLSFYFMFSLLCRYKIASLLGGVRVQEVSFIYNFYNIATDLRLLLYSWLQISLILSNMNLMHVLFRIFLIEPKEFSIEARAFQGPPVHEPMLADALAYKKIPLVQQLAAEDLFLMADAEKDQKLRRNQLYLLTNPGGHPKNWRKLYEVCIKLIRDFTQELDVSIDGLEVKPPPPMVMMGGTLRPTSSMDYDRFLRRQYNQNFGVRSLSTTSFNKSAESLMTPEPMSEKKGKVGIPAEFLHRLPGYAYLFEESKTAKSYYLLSVQTHFIVKLTQSLAAIACRSLHEDQYGVVQNDLPCVIHSLLELKKVVDKIGSKNIDVRKIERNYSALKGAVKRSLYRLSIAFEPYINDILLDSKDMEALRPFLALREI</sequence>
<dbReference type="GO" id="GO:0070762">
    <property type="term" value="C:nuclear pore transmembrane ring"/>
    <property type="evidence" value="ECO:0007669"/>
    <property type="project" value="TreeGrafter"/>
</dbReference>
<evidence type="ECO:0000313" key="15">
    <source>
        <dbReference type="Proteomes" id="UP000075880"/>
    </source>
</evidence>
<dbReference type="GO" id="GO:0051028">
    <property type="term" value="P:mRNA transport"/>
    <property type="evidence" value="ECO:0007669"/>
    <property type="project" value="UniProtKB-KW"/>
</dbReference>
<name>A0AAG5CRC2_ANOAO</name>
<comment type="subcellular location">
    <subcellularLocation>
        <location evidence="1">Nucleus membrane</location>
        <topology evidence="1">Multi-pass membrane protein</topology>
    </subcellularLocation>
    <subcellularLocation>
        <location evidence="2">Nucleus</location>
        <location evidence="2">Nuclear pore complex</location>
    </subcellularLocation>
</comment>
<evidence type="ECO:0000256" key="12">
    <source>
        <dbReference type="ARBA" id="ARBA00023242"/>
    </source>
</evidence>
<keyword evidence="11 13" id="KW-0472">Membrane</keyword>
<keyword evidence="8 13" id="KW-1133">Transmembrane helix</keyword>
<dbReference type="Proteomes" id="UP000075880">
    <property type="component" value="Unassembled WGS sequence"/>
</dbReference>
<evidence type="ECO:0000256" key="10">
    <source>
        <dbReference type="ARBA" id="ARBA00023132"/>
    </source>
</evidence>
<evidence type="ECO:0000256" key="4">
    <source>
        <dbReference type="ARBA" id="ARBA00022448"/>
    </source>
</evidence>
<keyword evidence="6" id="KW-0509">mRNA transport</keyword>
<evidence type="ECO:0000256" key="13">
    <source>
        <dbReference type="SAM" id="Phobius"/>
    </source>
</evidence>
<evidence type="ECO:0000256" key="3">
    <source>
        <dbReference type="ARBA" id="ARBA00005760"/>
    </source>
</evidence>
<evidence type="ECO:0000256" key="8">
    <source>
        <dbReference type="ARBA" id="ARBA00022989"/>
    </source>
</evidence>
<evidence type="ECO:0000256" key="9">
    <source>
        <dbReference type="ARBA" id="ARBA00023010"/>
    </source>
</evidence>
<dbReference type="InterPro" id="IPR019049">
    <property type="entry name" value="Nucleoporin_prot_Ndc1/Nup"/>
</dbReference>
<keyword evidence="4" id="KW-0813">Transport</keyword>
<dbReference type="GO" id="GO:0031965">
    <property type="term" value="C:nuclear membrane"/>
    <property type="evidence" value="ECO:0007669"/>
    <property type="project" value="UniProtKB-SubCell"/>
</dbReference>
<dbReference type="Pfam" id="PF09531">
    <property type="entry name" value="Ndc1_Nup"/>
    <property type="match status" value="1"/>
</dbReference>
<evidence type="ECO:0000256" key="11">
    <source>
        <dbReference type="ARBA" id="ARBA00023136"/>
    </source>
</evidence>
<feature type="transmembrane region" description="Helical" evidence="13">
    <location>
        <begin position="258"/>
        <end position="280"/>
    </location>
</feature>
<dbReference type="PANTHER" id="PTHR13269:SF6">
    <property type="entry name" value="NUCLEOPORIN NDC1"/>
    <property type="match status" value="1"/>
</dbReference>
<dbReference type="GO" id="GO:0006999">
    <property type="term" value="P:nuclear pore organization"/>
    <property type="evidence" value="ECO:0007669"/>
    <property type="project" value="TreeGrafter"/>
</dbReference>
<keyword evidence="12" id="KW-0539">Nucleus</keyword>
<dbReference type="PANTHER" id="PTHR13269">
    <property type="entry name" value="NUCLEOPORIN NDC1"/>
    <property type="match status" value="1"/>
</dbReference>
<feature type="transmembrane region" description="Helical" evidence="13">
    <location>
        <begin position="68"/>
        <end position="88"/>
    </location>
</feature>